<dbReference type="InterPro" id="IPR014937">
    <property type="entry name" value="DUF1810"/>
</dbReference>
<evidence type="ECO:0000313" key="2">
    <source>
        <dbReference type="Proteomes" id="UP000323994"/>
    </source>
</evidence>
<dbReference type="OrthoDB" id="9801870at2"/>
<dbReference type="SUPFAM" id="SSF140736">
    <property type="entry name" value="Rv1873-like"/>
    <property type="match status" value="1"/>
</dbReference>
<organism evidence="1 2">
    <name type="scientific">Dyadobacter flavalbus</name>
    <dbReference type="NCBI Taxonomy" id="2579942"/>
    <lineage>
        <taxon>Bacteria</taxon>
        <taxon>Pseudomonadati</taxon>
        <taxon>Bacteroidota</taxon>
        <taxon>Cytophagia</taxon>
        <taxon>Cytophagales</taxon>
        <taxon>Spirosomataceae</taxon>
        <taxon>Dyadobacter</taxon>
    </lineage>
</organism>
<evidence type="ECO:0000313" key="1">
    <source>
        <dbReference type="EMBL" id="KAA6440861.1"/>
    </source>
</evidence>
<dbReference type="Proteomes" id="UP000323994">
    <property type="component" value="Unassembled WGS sequence"/>
</dbReference>
<dbReference type="PIRSF" id="PIRSF008546">
    <property type="entry name" value="UCP008546"/>
    <property type="match status" value="1"/>
</dbReference>
<dbReference type="Gene3D" id="1.25.40.380">
    <property type="entry name" value="Protein of unknown function DUF1810"/>
    <property type="match status" value="1"/>
</dbReference>
<gene>
    <name evidence="1" type="ORF">FEM33_04845</name>
</gene>
<dbReference type="RefSeq" id="WP_139010978.1">
    <property type="nucleotide sequence ID" value="NZ_VBSN01000026.1"/>
</dbReference>
<comment type="caution">
    <text evidence="1">The sequence shown here is derived from an EMBL/GenBank/DDBJ whole genome shotgun (WGS) entry which is preliminary data.</text>
</comment>
<sequence>MKTERNLNRFLEAQNRDYPQALAEMKSGRKRSHWIWYIFPQIHGLGFSSTSEFYAITNLNEAKDYLQHPVLGSRLIEITKAVLALSGKTANQIMGSPDDLKLKSCMTLFSLLENTDPVFQAVLDKYFNGMQDQKTLAIIKSES</sequence>
<protein>
    <submittedName>
        <fullName evidence="1">DUF1810 family protein</fullName>
    </submittedName>
</protein>
<dbReference type="InterPro" id="IPR036287">
    <property type="entry name" value="Rv1873-like_sf"/>
</dbReference>
<dbReference type="AlphaFoldDB" id="A0A5M8QZM5"/>
<dbReference type="Pfam" id="PF08837">
    <property type="entry name" value="DUF1810"/>
    <property type="match status" value="1"/>
</dbReference>
<accession>A0A5M8QZM5</accession>
<name>A0A5M8QZM5_9BACT</name>
<keyword evidence="2" id="KW-1185">Reference proteome</keyword>
<dbReference type="EMBL" id="VBSN01000026">
    <property type="protein sequence ID" value="KAA6440861.1"/>
    <property type="molecule type" value="Genomic_DNA"/>
</dbReference>
<reference evidence="1 2" key="1">
    <citation type="submission" date="2019-05" db="EMBL/GenBank/DDBJ databases">
        <authorList>
            <person name="Qu J.-H."/>
        </authorList>
    </citation>
    <scope>NUCLEOTIDE SEQUENCE [LARGE SCALE GENOMIC DNA]</scope>
    <source>
        <strain evidence="1 2">NS28</strain>
    </source>
</reference>
<proteinExistence type="predicted"/>